<comment type="caution">
    <text evidence="3">The sequence shown here is derived from an EMBL/GenBank/DDBJ whole genome shotgun (WGS) entry which is preliminary data.</text>
</comment>
<dbReference type="EMBL" id="BBXV01000009">
    <property type="protein sequence ID" value="GAQ16728.1"/>
    <property type="molecule type" value="Genomic_DNA"/>
</dbReference>
<proteinExistence type="predicted"/>
<keyword evidence="2" id="KW-0472">Membrane</keyword>
<dbReference type="InterPro" id="IPR036680">
    <property type="entry name" value="SPOR-like_sf"/>
</dbReference>
<dbReference type="SUPFAM" id="SSF110997">
    <property type="entry name" value="Sporulation related repeat"/>
    <property type="match status" value="1"/>
</dbReference>
<dbReference type="OrthoDB" id="2969309at2"/>
<evidence type="ECO:0000256" key="1">
    <source>
        <dbReference type="SAM" id="MobiDB-lite"/>
    </source>
</evidence>
<evidence type="ECO:0000313" key="3">
    <source>
        <dbReference type="EMBL" id="GAQ16728.1"/>
    </source>
</evidence>
<dbReference type="RefSeq" id="WP_058949374.1">
    <property type="nucleotide sequence ID" value="NZ_BBXV01000009.1"/>
</dbReference>
<dbReference type="Proteomes" id="UP000052946">
    <property type="component" value="Unassembled WGS sequence"/>
</dbReference>
<accession>A0A0U9H9C9</accession>
<keyword evidence="2" id="KW-0812">Transmembrane</keyword>
<dbReference type="GO" id="GO:0042834">
    <property type="term" value="F:peptidoglycan binding"/>
    <property type="evidence" value="ECO:0007669"/>
    <property type="project" value="InterPro"/>
</dbReference>
<reference evidence="4" key="1">
    <citation type="submission" date="2015-07" db="EMBL/GenBank/DDBJ databases">
        <title>Draft Genome Sequence of Oceanobacillus picturae Heshi-B3 that Was Isolated from Fermented Rice Bran with Aging Salted Mackerel, Which Was Named Heshiko as Traditional Fermented Seafood in Japan.</title>
        <authorList>
            <person name="Akuzawa S."/>
            <person name="Nakagawa J."/>
            <person name="Kanekatsu T."/>
            <person name="Kanesaki Y."/>
            <person name="Suzuki T."/>
        </authorList>
    </citation>
    <scope>NUCLEOTIDE SEQUENCE [LARGE SCALE GENOMIC DNA]</scope>
    <source>
        <strain evidence="4">Heshi-B3</strain>
    </source>
</reference>
<keyword evidence="2" id="KW-1133">Transmembrane helix</keyword>
<gene>
    <name evidence="3" type="ORF">OPHB3_0652</name>
</gene>
<reference evidence="3 4" key="2">
    <citation type="journal article" date="2016" name="Genome Announc.">
        <title>Draft Genome Sequence of Oceanobacillus picturae Heshi-B3, Isolated from Fermented Rice Bran in a Traditional Japanese Seafood Dish.</title>
        <authorList>
            <person name="Akuzawa S."/>
            <person name="Nagaoka J."/>
            <person name="Kanekatsu M."/>
            <person name="Kanesaki Y."/>
            <person name="Suzuki T."/>
        </authorList>
    </citation>
    <scope>NUCLEOTIDE SEQUENCE [LARGE SCALE GENOMIC DNA]</scope>
    <source>
        <strain evidence="3 4">Heshi-B3</strain>
    </source>
</reference>
<feature type="compositionally biased region" description="Polar residues" evidence="1">
    <location>
        <begin position="20"/>
        <end position="29"/>
    </location>
</feature>
<name>A0A0U9H9C9_9BACI</name>
<dbReference type="AlphaFoldDB" id="A0A0U9H9C9"/>
<protein>
    <submittedName>
        <fullName evidence="3">Stage II sporulation protein B</fullName>
    </submittedName>
</protein>
<dbReference type="Gene3D" id="3.30.70.1070">
    <property type="entry name" value="Sporulation related repeat"/>
    <property type="match status" value="1"/>
</dbReference>
<evidence type="ECO:0000256" key="2">
    <source>
        <dbReference type="SAM" id="Phobius"/>
    </source>
</evidence>
<feature type="region of interest" description="Disordered" evidence="1">
    <location>
        <begin position="20"/>
        <end position="40"/>
    </location>
</feature>
<feature type="transmembrane region" description="Helical" evidence="2">
    <location>
        <begin position="76"/>
        <end position="98"/>
    </location>
</feature>
<evidence type="ECO:0000313" key="4">
    <source>
        <dbReference type="Proteomes" id="UP000052946"/>
    </source>
</evidence>
<organism evidence="3 4">
    <name type="scientific">Oceanobacillus picturae</name>
    <dbReference type="NCBI Taxonomy" id="171693"/>
    <lineage>
        <taxon>Bacteria</taxon>
        <taxon>Bacillati</taxon>
        <taxon>Bacillota</taxon>
        <taxon>Bacilli</taxon>
        <taxon>Bacillales</taxon>
        <taxon>Bacillaceae</taxon>
        <taxon>Oceanobacillus</taxon>
    </lineage>
</organism>
<sequence>MDKDKMVVLWENGKQIKVKVNTSSSNLSDPRSKEEAAASVERLQDNEDIPLFQRKMPNNFNSKLNKPKRWGALKPVLLTIASALGVGTLLGIIMLRMFGTIDPEVPTNGSAAVPAEIETANEESSNAEVALEPVNAFVLQAGVFSGRENASEWAETYKEAGVSTILWEKDNQFYLLAGMAQDKEGATQLRDEMTKDGLEFYVKEWSTGAGTLHVSEDNKAWLEQLQKNWIETKKGLSNERPFEKESWDKLAQLIPKQAGQFSPLAEEVRKSAELAEDLTSQKAQHQLLLLWNLYTDSADKQ</sequence>